<dbReference type="Pfam" id="PF01753">
    <property type="entry name" value="zf-MYND"/>
    <property type="match status" value="1"/>
</dbReference>
<reference evidence="5 6" key="1">
    <citation type="journal article" date="2018" name="PLoS Genet.">
        <title>Population sequencing reveals clonal diversity and ancestral inbreeding in the grapevine cultivar Chardonnay.</title>
        <authorList>
            <person name="Roach M.J."/>
            <person name="Johnson D.L."/>
            <person name="Bohlmann J."/>
            <person name="van Vuuren H.J."/>
            <person name="Jones S.J."/>
            <person name="Pretorius I.S."/>
            <person name="Schmidt S.A."/>
            <person name="Borneman A.R."/>
        </authorList>
    </citation>
    <scope>NUCLEOTIDE SEQUENCE [LARGE SCALE GENOMIC DNA]</scope>
    <source>
        <strain evidence="6">cv. Chardonnay</strain>
        <tissue evidence="5">Leaf</tissue>
    </source>
</reference>
<protein>
    <recommendedName>
        <fullName evidence="4">MYND-type domain-containing protein</fullName>
    </recommendedName>
</protein>
<keyword evidence="3" id="KW-0862">Zinc</keyword>
<accession>A0A438HA64</accession>
<dbReference type="PANTHER" id="PTHR47337:SF1">
    <property type="entry name" value="TETRATRICOPEPTIDE REPEAT (TPR)-LIKE SUPERFAMILY PROTEIN"/>
    <property type="match status" value="1"/>
</dbReference>
<evidence type="ECO:0000256" key="1">
    <source>
        <dbReference type="ARBA" id="ARBA00022723"/>
    </source>
</evidence>
<evidence type="ECO:0000313" key="5">
    <source>
        <dbReference type="EMBL" id="RVW81342.1"/>
    </source>
</evidence>
<proteinExistence type="predicted"/>
<dbReference type="Proteomes" id="UP000288805">
    <property type="component" value="Unassembled WGS sequence"/>
</dbReference>
<organism evidence="5 6">
    <name type="scientific">Vitis vinifera</name>
    <name type="common">Grape</name>
    <dbReference type="NCBI Taxonomy" id="29760"/>
    <lineage>
        <taxon>Eukaryota</taxon>
        <taxon>Viridiplantae</taxon>
        <taxon>Streptophyta</taxon>
        <taxon>Embryophyta</taxon>
        <taxon>Tracheophyta</taxon>
        <taxon>Spermatophyta</taxon>
        <taxon>Magnoliopsida</taxon>
        <taxon>eudicotyledons</taxon>
        <taxon>Gunneridae</taxon>
        <taxon>Pentapetalae</taxon>
        <taxon>rosids</taxon>
        <taxon>Vitales</taxon>
        <taxon>Vitaceae</taxon>
        <taxon>Viteae</taxon>
        <taxon>Vitis</taxon>
    </lineage>
</organism>
<keyword evidence="2" id="KW-0863">Zinc-finger</keyword>
<feature type="domain" description="MYND-type" evidence="4">
    <location>
        <begin position="32"/>
        <end position="62"/>
    </location>
</feature>
<comment type="caution">
    <text evidence="5">The sequence shown here is derived from an EMBL/GenBank/DDBJ whole genome shotgun (WGS) entry which is preliminary data.</text>
</comment>
<evidence type="ECO:0000259" key="4">
    <source>
        <dbReference type="Pfam" id="PF01753"/>
    </source>
</evidence>
<dbReference type="EMBL" id="QGNW01000254">
    <property type="protein sequence ID" value="RVW81342.1"/>
    <property type="molecule type" value="Genomic_DNA"/>
</dbReference>
<evidence type="ECO:0000256" key="3">
    <source>
        <dbReference type="ARBA" id="ARBA00022833"/>
    </source>
</evidence>
<dbReference type="InterPro" id="IPR002893">
    <property type="entry name" value="Znf_MYND"/>
</dbReference>
<keyword evidence="1" id="KW-0479">Metal-binding</keyword>
<dbReference type="PANTHER" id="PTHR47337">
    <property type="entry name" value="TETRATRICOPEPTIDE REPEAT (TPR)-LIKE SUPERFAMILY PROTEIN"/>
    <property type="match status" value="1"/>
</dbReference>
<gene>
    <name evidence="5" type="ORF">CK203_038151</name>
</gene>
<name>A0A438HA64_VITVI</name>
<sequence length="152" mass="17051">MSIEELKDDPIGGKSITYEDEIILKHCRDTHCHFCFNELPADSVPCTACSIPLYCSQHCQMQAGGQELRNNSKNHGICKNLSSDLEKYVAGITLPKDSDSNIEWIAEHKHECKGVNWPAVLPPEIVLAGRVMVKSVEQKNILAMLLTSWTLW</sequence>
<dbReference type="AlphaFoldDB" id="A0A438HA64"/>
<evidence type="ECO:0000256" key="2">
    <source>
        <dbReference type="ARBA" id="ARBA00022771"/>
    </source>
</evidence>
<evidence type="ECO:0000313" key="6">
    <source>
        <dbReference type="Proteomes" id="UP000288805"/>
    </source>
</evidence>
<dbReference type="SUPFAM" id="SSF144232">
    <property type="entry name" value="HIT/MYND zinc finger-like"/>
    <property type="match status" value="1"/>
</dbReference>
<dbReference type="GO" id="GO:0008270">
    <property type="term" value="F:zinc ion binding"/>
    <property type="evidence" value="ECO:0007669"/>
    <property type="project" value="UniProtKB-KW"/>
</dbReference>